<keyword evidence="3 5" id="KW-0378">Hydrolase</keyword>
<dbReference type="Pfam" id="PF19567">
    <property type="entry name" value="CpsB_CapC"/>
    <property type="match status" value="1"/>
</dbReference>
<dbReference type="KEGG" id="aalg:AREALGSMS7_03274"/>
<reference evidence="5 6" key="1">
    <citation type="submission" date="2017-07" db="EMBL/GenBank/DDBJ databases">
        <title>Genome Sequence of Arenibacter algicola Strain SMS7 Isolated from a culture of the Diatom Skeletonema marinoi.</title>
        <authorList>
            <person name="Topel M."/>
            <person name="Pinder M.I.M."/>
            <person name="Johansson O.N."/>
            <person name="Kourtchenko O."/>
            <person name="Godhe A."/>
            <person name="Clarke A.K."/>
        </authorList>
    </citation>
    <scope>NUCLEOTIDE SEQUENCE [LARGE SCALE GENOMIC DNA]</scope>
    <source>
        <strain evidence="5 6">SMS7</strain>
    </source>
</reference>
<dbReference type="PIRSF" id="PIRSF016557">
    <property type="entry name" value="Caps_synth_CpsB"/>
    <property type="match status" value="1"/>
</dbReference>
<dbReference type="EC" id="3.1.3.48" evidence="2"/>
<comment type="similarity">
    <text evidence="1">Belongs to the metallo-dependent hydrolases superfamily. CpsB/CapC family.</text>
</comment>
<dbReference type="Gene3D" id="3.20.20.140">
    <property type="entry name" value="Metal-dependent hydrolases"/>
    <property type="match status" value="1"/>
</dbReference>
<gene>
    <name evidence="5" type="ORF">AREALGSMS7_03274</name>
</gene>
<dbReference type="AlphaFoldDB" id="A0A221UZB3"/>
<dbReference type="Proteomes" id="UP000204551">
    <property type="component" value="Chromosome"/>
</dbReference>
<evidence type="ECO:0000313" key="5">
    <source>
        <dbReference type="EMBL" id="ASO06699.1"/>
    </source>
</evidence>
<dbReference type="GO" id="GO:0004725">
    <property type="term" value="F:protein tyrosine phosphatase activity"/>
    <property type="evidence" value="ECO:0007669"/>
    <property type="project" value="UniProtKB-EC"/>
</dbReference>
<evidence type="ECO:0000313" key="6">
    <source>
        <dbReference type="Proteomes" id="UP000204551"/>
    </source>
</evidence>
<dbReference type="InterPro" id="IPR016195">
    <property type="entry name" value="Pol/histidinol_Pase-like"/>
</dbReference>
<protein>
    <recommendedName>
        <fullName evidence="2">protein-tyrosine-phosphatase</fullName>
        <ecNumber evidence="2">3.1.3.48</ecNumber>
    </recommendedName>
</protein>
<accession>A0A221UZB3</accession>
<dbReference type="InterPro" id="IPR016667">
    <property type="entry name" value="Caps_polysacc_synth_CpsB/CapC"/>
</dbReference>
<evidence type="ECO:0000256" key="4">
    <source>
        <dbReference type="ARBA" id="ARBA00051722"/>
    </source>
</evidence>
<comment type="catalytic activity">
    <reaction evidence="4">
        <text>O-phospho-L-tyrosyl-[protein] + H2O = L-tyrosyl-[protein] + phosphate</text>
        <dbReference type="Rhea" id="RHEA:10684"/>
        <dbReference type="Rhea" id="RHEA-COMP:10136"/>
        <dbReference type="Rhea" id="RHEA-COMP:20101"/>
        <dbReference type="ChEBI" id="CHEBI:15377"/>
        <dbReference type="ChEBI" id="CHEBI:43474"/>
        <dbReference type="ChEBI" id="CHEBI:46858"/>
        <dbReference type="ChEBI" id="CHEBI:61978"/>
        <dbReference type="EC" id="3.1.3.48"/>
    </reaction>
</comment>
<dbReference type="PANTHER" id="PTHR39181">
    <property type="entry name" value="TYROSINE-PROTEIN PHOSPHATASE YWQE"/>
    <property type="match status" value="1"/>
</dbReference>
<organism evidence="5 6">
    <name type="scientific">Arenibacter algicola</name>
    <dbReference type="NCBI Taxonomy" id="616991"/>
    <lineage>
        <taxon>Bacteria</taxon>
        <taxon>Pseudomonadati</taxon>
        <taxon>Bacteroidota</taxon>
        <taxon>Flavobacteriia</taxon>
        <taxon>Flavobacteriales</taxon>
        <taxon>Flavobacteriaceae</taxon>
        <taxon>Arenibacter</taxon>
    </lineage>
</organism>
<sequence>MFQILNKKIFLVDYLGHFVDIHSHILPGIDDGAKDISDSLDIINGFNEIGITNIITTPHVNQNYYPNTSESIHSAHNQVQNKLLDLDLKHIALESSSEYMIDSNFENLLDQKLIAPIRNKFLLMEMPFLQSPINFDQAIFKIATKGYYPILAHPERYFFLHGDYKKYHDYKTKGIFLQLNLLSLSNYYGKQVSKIAQKLLMDNHIDFAGTDIHNVKQIELLKDIKLSNGTLNRLIPILNRNIETFY</sequence>
<evidence type="ECO:0000256" key="3">
    <source>
        <dbReference type="ARBA" id="ARBA00022801"/>
    </source>
</evidence>
<evidence type="ECO:0000256" key="1">
    <source>
        <dbReference type="ARBA" id="ARBA00005750"/>
    </source>
</evidence>
<evidence type="ECO:0000256" key="2">
    <source>
        <dbReference type="ARBA" id="ARBA00013064"/>
    </source>
</evidence>
<dbReference type="EMBL" id="CP022515">
    <property type="protein sequence ID" value="ASO06699.1"/>
    <property type="molecule type" value="Genomic_DNA"/>
</dbReference>
<proteinExistence type="inferred from homology"/>
<dbReference type="PANTHER" id="PTHR39181:SF1">
    <property type="entry name" value="TYROSINE-PROTEIN PHOSPHATASE YWQE"/>
    <property type="match status" value="1"/>
</dbReference>
<name>A0A221UZB3_9FLAO</name>
<dbReference type="GO" id="GO:0030145">
    <property type="term" value="F:manganese ion binding"/>
    <property type="evidence" value="ECO:0007669"/>
    <property type="project" value="InterPro"/>
</dbReference>
<dbReference type="RefSeq" id="WP_093979129.1">
    <property type="nucleotide sequence ID" value="NZ_CP022515.1"/>
</dbReference>
<dbReference type="SUPFAM" id="SSF89550">
    <property type="entry name" value="PHP domain-like"/>
    <property type="match status" value="1"/>
</dbReference>